<sequence>MSAPALGFIKMSLFVQYYYLFGVMRYIRISVLIIGTLTTIFYLSISITAFAMNSPWPGESLLDVIVSWHYLKFAKSSIATGMIGMFVDWILLFLPVPAVWRLKISRRKKASVILIFMTGTLGAIASVLSLYYRVVLQRDPTDTTWKQFFSHYFPTASLDKKPEQSTSHSRRVNEGRNLKPGGSFRLWGYKSSTHTESTEQITQGSNCSRTEVADRSGATANESGQLE</sequence>
<dbReference type="InterPro" id="IPR052337">
    <property type="entry name" value="SAT4-like"/>
</dbReference>
<organism evidence="9 10">
    <name type="scientific">Phaeosphaeria nodorum (strain SN15 / ATCC MYA-4574 / FGSC 10173)</name>
    <name type="common">Glume blotch fungus</name>
    <name type="synonym">Parastagonospora nodorum</name>
    <dbReference type="NCBI Taxonomy" id="321614"/>
    <lineage>
        <taxon>Eukaryota</taxon>
        <taxon>Fungi</taxon>
        <taxon>Dikarya</taxon>
        <taxon>Ascomycota</taxon>
        <taxon>Pezizomycotina</taxon>
        <taxon>Dothideomycetes</taxon>
        <taxon>Pleosporomycetidae</taxon>
        <taxon>Pleosporales</taxon>
        <taxon>Pleosporineae</taxon>
        <taxon>Phaeosphaeriaceae</taxon>
        <taxon>Parastagonospora</taxon>
    </lineage>
</organism>
<feature type="compositionally biased region" description="Polar residues" evidence="6">
    <location>
        <begin position="218"/>
        <end position="227"/>
    </location>
</feature>
<comment type="subcellular location">
    <subcellularLocation>
        <location evidence="1">Membrane</location>
        <topology evidence="1">Multi-pass membrane protein</topology>
    </subcellularLocation>
</comment>
<dbReference type="PANTHER" id="PTHR33048:SF158">
    <property type="entry name" value="MEMBRANE PROTEIN PTH11-LIKE, PUTATIVE-RELATED"/>
    <property type="match status" value="1"/>
</dbReference>
<evidence type="ECO:0000256" key="7">
    <source>
        <dbReference type="SAM" id="Phobius"/>
    </source>
</evidence>
<dbReference type="Proteomes" id="UP000663193">
    <property type="component" value="Chromosome 4"/>
</dbReference>
<dbReference type="GO" id="GO:0016020">
    <property type="term" value="C:membrane"/>
    <property type="evidence" value="ECO:0007669"/>
    <property type="project" value="UniProtKB-SubCell"/>
</dbReference>
<proteinExistence type="inferred from homology"/>
<evidence type="ECO:0000256" key="3">
    <source>
        <dbReference type="ARBA" id="ARBA00022989"/>
    </source>
</evidence>
<dbReference type="Pfam" id="PF20684">
    <property type="entry name" value="Fung_rhodopsin"/>
    <property type="match status" value="1"/>
</dbReference>
<evidence type="ECO:0000256" key="4">
    <source>
        <dbReference type="ARBA" id="ARBA00023136"/>
    </source>
</evidence>
<name>A0A7U2EVX5_PHANO</name>
<feature type="transmembrane region" description="Helical" evidence="7">
    <location>
        <begin position="31"/>
        <end position="52"/>
    </location>
</feature>
<keyword evidence="10" id="KW-1185">Reference proteome</keyword>
<keyword evidence="4 7" id="KW-0472">Membrane</keyword>
<keyword evidence="2 7" id="KW-0812">Transmembrane</keyword>
<evidence type="ECO:0000313" key="9">
    <source>
        <dbReference type="EMBL" id="QRC93887.1"/>
    </source>
</evidence>
<evidence type="ECO:0000256" key="1">
    <source>
        <dbReference type="ARBA" id="ARBA00004141"/>
    </source>
</evidence>
<gene>
    <name evidence="9" type="ORF">JI435_156100</name>
</gene>
<dbReference type="EMBL" id="CP069026">
    <property type="protein sequence ID" value="QRC93887.1"/>
    <property type="molecule type" value="Genomic_DNA"/>
</dbReference>
<dbReference type="AlphaFoldDB" id="A0A7U2EVX5"/>
<feature type="transmembrane region" description="Helical" evidence="7">
    <location>
        <begin position="112"/>
        <end position="132"/>
    </location>
</feature>
<keyword evidence="3 7" id="KW-1133">Transmembrane helix</keyword>
<dbReference type="VEuPathDB" id="FungiDB:JI435_156100"/>
<dbReference type="OrthoDB" id="444631at2759"/>
<feature type="domain" description="Rhodopsin" evidence="8">
    <location>
        <begin position="5"/>
        <end position="153"/>
    </location>
</feature>
<accession>A0A7U2EVX5</accession>
<feature type="transmembrane region" description="Helical" evidence="7">
    <location>
        <begin position="78"/>
        <end position="100"/>
    </location>
</feature>
<evidence type="ECO:0000259" key="8">
    <source>
        <dbReference type="Pfam" id="PF20684"/>
    </source>
</evidence>
<evidence type="ECO:0000256" key="2">
    <source>
        <dbReference type="ARBA" id="ARBA00022692"/>
    </source>
</evidence>
<dbReference type="PANTHER" id="PTHR33048">
    <property type="entry name" value="PTH11-LIKE INTEGRAL MEMBRANE PROTEIN (AFU_ORTHOLOGUE AFUA_5G11245)"/>
    <property type="match status" value="1"/>
</dbReference>
<feature type="region of interest" description="Disordered" evidence="6">
    <location>
        <begin position="158"/>
        <end position="227"/>
    </location>
</feature>
<comment type="similarity">
    <text evidence="5">Belongs to the SAT4 family.</text>
</comment>
<protein>
    <recommendedName>
        <fullName evidence="8">Rhodopsin domain-containing protein</fullName>
    </recommendedName>
</protein>
<evidence type="ECO:0000313" key="10">
    <source>
        <dbReference type="Proteomes" id="UP000663193"/>
    </source>
</evidence>
<dbReference type="InterPro" id="IPR049326">
    <property type="entry name" value="Rhodopsin_dom_fungi"/>
</dbReference>
<evidence type="ECO:0000256" key="6">
    <source>
        <dbReference type="SAM" id="MobiDB-lite"/>
    </source>
</evidence>
<feature type="compositionally biased region" description="Polar residues" evidence="6">
    <location>
        <begin position="190"/>
        <end position="209"/>
    </location>
</feature>
<evidence type="ECO:0000256" key="5">
    <source>
        <dbReference type="ARBA" id="ARBA00038359"/>
    </source>
</evidence>
<feature type="transmembrane region" description="Helical" evidence="7">
    <location>
        <begin position="6"/>
        <end position="24"/>
    </location>
</feature>
<reference evidence="10" key="1">
    <citation type="journal article" date="2021" name="BMC Genomics">
        <title>Chromosome-level genome assembly and manually-curated proteome of model necrotroph Parastagonospora nodorum Sn15 reveals a genome-wide trove of candidate effector homologs, and redundancy of virulence-related functions within an accessory chromosome.</title>
        <authorList>
            <person name="Bertazzoni S."/>
            <person name="Jones D.A.B."/>
            <person name="Phan H.T."/>
            <person name="Tan K.-C."/>
            <person name="Hane J.K."/>
        </authorList>
    </citation>
    <scope>NUCLEOTIDE SEQUENCE [LARGE SCALE GENOMIC DNA]</scope>
    <source>
        <strain evidence="10">SN15 / ATCC MYA-4574 / FGSC 10173)</strain>
    </source>
</reference>